<dbReference type="PRINTS" id="PR01333">
    <property type="entry name" value="2POREKCHANEL"/>
</dbReference>
<dbReference type="Pfam" id="PF07885">
    <property type="entry name" value="Ion_trans_2"/>
    <property type="match status" value="2"/>
</dbReference>
<keyword evidence="5 8" id="KW-0406">Ion transport</keyword>
<dbReference type="WBParaSite" id="ACOC_0000624001-mRNA-1">
    <property type="protein sequence ID" value="ACOC_0000624001-mRNA-1"/>
    <property type="gene ID" value="ACOC_0000624001"/>
</dbReference>
<organism evidence="13">
    <name type="scientific">Angiostrongylus costaricensis</name>
    <name type="common">Nematode worm</name>
    <dbReference type="NCBI Taxonomy" id="334426"/>
    <lineage>
        <taxon>Eukaryota</taxon>
        <taxon>Metazoa</taxon>
        <taxon>Ecdysozoa</taxon>
        <taxon>Nematoda</taxon>
        <taxon>Chromadorea</taxon>
        <taxon>Rhabditida</taxon>
        <taxon>Rhabditina</taxon>
        <taxon>Rhabditomorpha</taxon>
        <taxon>Strongyloidea</taxon>
        <taxon>Metastrongylidae</taxon>
        <taxon>Angiostrongylus</taxon>
    </lineage>
</organism>
<feature type="domain" description="Potassium channel" evidence="10">
    <location>
        <begin position="24"/>
        <end position="83"/>
    </location>
</feature>
<evidence type="ECO:0000256" key="7">
    <source>
        <dbReference type="ARBA" id="ARBA00023303"/>
    </source>
</evidence>
<evidence type="ECO:0000313" key="11">
    <source>
        <dbReference type="EMBL" id="VDM57826.1"/>
    </source>
</evidence>
<reference evidence="11 12" key="2">
    <citation type="submission" date="2018-11" db="EMBL/GenBank/DDBJ databases">
        <authorList>
            <consortium name="Pathogen Informatics"/>
        </authorList>
    </citation>
    <scope>NUCLEOTIDE SEQUENCE [LARGE SCALE GENOMIC DNA]</scope>
    <source>
        <strain evidence="11 12">Costa Rica</strain>
    </source>
</reference>
<evidence type="ECO:0000256" key="6">
    <source>
        <dbReference type="ARBA" id="ARBA00023136"/>
    </source>
</evidence>
<evidence type="ECO:0000256" key="9">
    <source>
        <dbReference type="SAM" id="Phobius"/>
    </source>
</evidence>
<dbReference type="PANTHER" id="PTHR11003:SF288">
    <property type="entry name" value="POTASSIUM CHANNEL DOMAIN-CONTAINING PROTEIN"/>
    <property type="match status" value="1"/>
</dbReference>
<dbReference type="OMA" id="ENSHYAH"/>
<dbReference type="AlphaFoldDB" id="A0A0R3PMS8"/>
<dbReference type="GO" id="GO:0022841">
    <property type="term" value="F:potassium ion leak channel activity"/>
    <property type="evidence" value="ECO:0007669"/>
    <property type="project" value="TreeGrafter"/>
</dbReference>
<evidence type="ECO:0000256" key="4">
    <source>
        <dbReference type="ARBA" id="ARBA00022989"/>
    </source>
</evidence>
<evidence type="ECO:0000256" key="5">
    <source>
        <dbReference type="ARBA" id="ARBA00023065"/>
    </source>
</evidence>
<evidence type="ECO:0000259" key="10">
    <source>
        <dbReference type="Pfam" id="PF07885"/>
    </source>
</evidence>
<dbReference type="OrthoDB" id="297496at2759"/>
<dbReference type="SUPFAM" id="SSF81324">
    <property type="entry name" value="Voltage-gated potassium channels"/>
    <property type="match status" value="2"/>
</dbReference>
<protein>
    <submittedName>
        <fullName evidence="13">Ion_trans_2 domain-containing protein</fullName>
    </submittedName>
</protein>
<comment type="subcellular location">
    <subcellularLocation>
        <location evidence="1">Membrane</location>
        <topology evidence="1">Multi-pass membrane protein</topology>
    </subcellularLocation>
</comment>
<dbReference type="PANTHER" id="PTHR11003">
    <property type="entry name" value="POTASSIUM CHANNEL, SUBFAMILY K"/>
    <property type="match status" value="1"/>
</dbReference>
<dbReference type="Proteomes" id="UP000267027">
    <property type="component" value="Unassembled WGS sequence"/>
</dbReference>
<sequence length="241" mass="26907">MLLLFENSHYAHVFETQLANHSTDNNIWTFPAAVLFATTTIIPVGYGYVCPSSELGKILLIVYGIVGIPLALVTVANTGKFLSRIVSVWLNESMSMPTGLFLSLLFFYPIFGGLMFHSYADLSLQDAIYFSFTSIFTIGFGDLMSTTLEKSSACHIDFDSLWNHNQFEPNVNVVYLVVFIIIGVLLVTITIDFIVAEVIDHVHYMGRHVGKARMIASKMIKVGATLSLTQHTKNRFTLHEL</sequence>
<comment type="similarity">
    <text evidence="8">Belongs to the two pore domain potassium channel (TC 1.A.1.8) family.</text>
</comment>
<evidence type="ECO:0000256" key="1">
    <source>
        <dbReference type="ARBA" id="ARBA00004141"/>
    </source>
</evidence>
<keyword evidence="4 9" id="KW-1133">Transmembrane helix</keyword>
<dbReference type="InterPro" id="IPR013099">
    <property type="entry name" value="K_chnl_dom"/>
</dbReference>
<reference evidence="13" key="1">
    <citation type="submission" date="2017-02" db="UniProtKB">
        <authorList>
            <consortium name="WormBaseParasite"/>
        </authorList>
    </citation>
    <scope>IDENTIFICATION</scope>
</reference>
<feature type="transmembrane region" description="Helical" evidence="9">
    <location>
        <begin position="128"/>
        <end position="148"/>
    </location>
</feature>
<dbReference type="GO" id="GO:0015271">
    <property type="term" value="F:outward rectifier potassium channel activity"/>
    <property type="evidence" value="ECO:0007669"/>
    <property type="project" value="TreeGrafter"/>
</dbReference>
<evidence type="ECO:0000256" key="8">
    <source>
        <dbReference type="RuleBase" id="RU003857"/>
    </source>
</evidence>
<evidence type="ECO:0000256" key="2">
    <source>
        <dbReference type="ARBA" id="ARBA00022448"/>
    </source>
</evidence>
<keyword evidence="12" id="KW-1185">Reference proteome</keyword>
<gene>
    <name evidence="11" type="ORF">ACOC_LOCUS6241</name>
</gene>
<feature type="transmembrane region" description="Helical" evidence="9">
    <location>
        <begin position="58"/>
        <end position="76"/>
    </location>
</feature>
<dbReference type="GO" id="GO:0005886">
    <property type="term" value="C:plasma membrane"/>
    <property type="evidence" value="ECO:0007669"/>
    <property type="project" value="TreeGrafter"/>
</dbReference>
<keyword evidence="6 9" id="KW-0472">Membrane</keyword>
<evidence type="ECO:0000313" key="13">
    <source>
        <dbReference type="WBParaSite" id="ACOC_0000624001-mRNA-1"/>
    </source>
</evidence>
<accession>A0A0R3PMS8</accession>
<evidence type="ECO:0000313" key="12">
    <source>
        <dbReference type="Proteomes" id="UP000267027"/>
    </source>
</evidence>
<dbReference type="EMBL" id="UYYA01003930">
    <property type="protein sequence ID" value="VDM57826.1"/>
    <property type="molecule type" value="Genomic_DNA"/>
</dbReference>
<keyword evidence="3 8" id="KW-0812">Transmembrane</keyword>
<dbReference type="InterPro" id="IPR003280">
    <property type="entry name" value="2pore_dom_K_chnl"/>
</dbReference>
<proteinExistence type="inferred from homology"/>
<dbReference type="Gene3D" id="1.10.287.70">
    <property type="match status" value="1"/>
</dbReference>
<keyword evidence="2 8" id="KW-0813">Transport</keyword>
<keyword evidence="7 8" id="KW-0407">Ion channel</keyword>
<evidence type="ECO:0000256" key="3">
    <source>
        <dbReference type="ARBA" id="ARBA00022692"/>
    </source>
</evidence>
<feature type="transmembrane region" description="Helical" evidence="9">
    <location>
        <begin position="173"/>
        <end position="195"/>
    </location>
</feature>
<dbReference type="GO" id="GO:0030322">
    <property type="term" value="P:stabilization of membrane potential"/>
    <property type="evidence" value="ECO:0007669"/>
    <property type="project" value="TreeGrafter"/>
</dbReference>
<name>A0A0R3PMS8_ANGCS</name>
<feature type="transmembrane region" description="Helical" evidence="9">
    <location>
        <begin position="27"/>
        <end position="46"/>
    </location>
</feature>
<feature type="domain" description="Potassium channel" evidence="10">
    <location>
        <begin position="104"/>
        <end position="147"/>
    </location>
</feature>
<feature type="transmembrane region" description="Helical" evidence="9">
    <location>
        <begin position="96"/>
        <end position="116"/>
    </location>
</feature>